<dbReference type="CDD" id="cd03255">
    <property type="entry name" value="ABC_MJ0796_LolCDE_FtsE"/>
    <property type="match status" value="1"/>
</dbReference>
<dbReference type="InterPro" id="IPR017871">
    <property type="entry name" value="ABC_transporter-like_CS"/>
</dbReference>
<dbReference type="PROSITE" id="PS00211">
    <property type="entry name" value="ABC_TRANSPORTER_1"/>
    <property type="match status" value="1"/>
</dbReference>
<sequence>MKIELKSIDKAYQKRTVIKNFNLTVQDGQFIAIVGPSGSGKSTLLNILGLFESPDNGVYLINGQPAPKINSAASNKFIRQNINYLFQNFALIEDMSVYKNLEMALKYVPGTKNQKRKQIQEALEKVNMNKREDDLVATLSGGEQQRISVARAILKPGDLILADEPTASLDEMNRDIVFNLLTSLNQHGKTIIVVTHDQSIAEKIPTIIKIGSKSTGTDEPKIE</sequence>
<reference evidence="6 7" key="1">
    <citation type="submission" date="2021-11" db="EMBL/GenBank/DDBJ databases">
        <authorList>
            <person name="Depoorter E."/>
        </authorList>
    </citation>
    <scope>NUCLEOTIDE SEQUENCE [LARGE SCALE GENOMIC DNA]</scope>
    <source>
        <strain evidence="6 7">LMG 24289</strain>
    </source>
</reference>
<name>A0ABN8BLI0_9LACO</name>
<keyword evidence="3" id="KW-0547">Nucleotide-binding</keyword>
<gene>
    <name evidence="6" type="primary">macB</name>
    <name evidence="6" type="ORF">WFA24289_00586</name>
</gene>
<dbReference type="InterPro" id="IPR019895">
    <property type="entry name" value="L_ocin_972_ABC"/>
</dbReference>
<dbReference type="EC" id="3.6.3.-" evidence="6"/>
<evidence type="ECO:0000256" key="4">
    <source>
        <dbReference type="ARBA" id="ARBA00022840"/>
    </source>
</evidence>
<comment type="caution">
    <text evidence="6">The sequence shown here is derived from an EMBL/GenBank/DDBJ whole genome shotgun (WGS) entry which is preliminary data.</text>
</comment>
<dbReference type="SUPFAM" id="SSF52540">
    <property type="entry name" value="P-loop containing nucleoside triphosphate hydrolases"/>
    <property type="match status" value="1"/>
</dbReference>
<feature type="domain" description="ABC transporter" evidence="5">
    <location>
        <begin position="3"/>
        <end position="223"/>
    </location>
</feature>
<dbReference type="Gene3D" id="3.40.50.300">
    <property type="entry name" value="P-loop containing nucleotide triphosphate hydrolases"/>
    <property type="match status" value="1"/>
</dbReference>
<dbReference type="InterPro" id="IPR027417">
    <property type="entry name" value="P-loop_NTPase"/>
</dbReference>
<dbReference type="InterPro" id="IPR003439">
    <property type="entry name" value="ABC_transporter-like_ATP-bd"/>
</dbReference>
<dbReference type="EMBL" id="CAKKNS010000001">
    <property type="protein sequence ID" value="CAH0416287.1"/>
    <property type="molecule type" value="Genomic_DNA"/>
</dbReference>
<dbReference type="SMART" id="SM00382">
    <property type="entry name" value="AAA"/>
    <property type="match status" value="1"/>
</dbReference>
<dbReference type="GO" id="GO:0005524">
    <property type="term" value="F:ATP binding"/>
    <property type="evidence" value="ECO:0007669"/>
    <property type="project" value="UniProtKB-KW"/>
</dbReference>
<evidence type="ECO:0000256" key="2">
    <source>
        <dbReference type="ARBA" id="ARBA00022448"/>
    </source>
</evidence>
<evidence type="ECO:0000256" key="1">
    <source>
        <dbReference type="ARBA" id="ARBA00005417"/>
    </source>
</evidence>
<dbReference type="InterPro" id="IPR017911">
    <property type="entry name" value="MacB-like_ATP-bd"/>
</dbReference>
<dbReference type="InterPro" id="IPR003593">
    <property type="entry name" value="AAA+_ATPase"/>
</dbReference>
<dbReference type="RefSeq" id="WP_230096346.1">
    <property type="nucleotide sequence ID" value="NZ_CAKKNS010000001.1"/>
</dbReference>
<dbReference type="PROSITE" id="PS50893">
    <property type="entry name" value="ABC_TRANSPORTER_2"/>
    <property type="match status" value="1"/>
</dbReference>
<organism evidence="6 7">
    <name type="scientific">Periweissella fabaria</name>
    <dbReference type="NCBI Taxonomy" id="546157"/>
    <lineage>
        <taxon>Bacteria</taxon>
        <taxon>Bacillati</taxon>
        <taxon>Bacillota</taxon>
        <taxon>Bacilli</taxon>
        <taxon>Lactobacillales</taxon>
        <taxon>Lactobacillaceae</taxon>
        <taxon>Periweissella</taxon>
    </lineage>
</organism>
<evidence type="ECO:0000259" key="5">
    <source>
        <dbReference type="PROSITE" id="PS50893"/>
    </source>
</evidence>
<dbReference type="Proteomes" id="UP000789707">
    <property type="component" value="Unassembled WGS sequence"/>
</dbReference>
<proteinExistence type="inferred from homology"/>
<keyword evidence="2" id="KW-0813">Transport</keyword>
<dbReference type="NCBIfam" id="TIGR03608">
    <property type="entry name" value="L_ocin_972_ABC"/>
    <property type="match status" value="1"/>
</dbReference>
<dbReference type="Pfam" id="PF00005">
    <property type="entry name" value="ABC_tran"/>
    <property type="match status" value="1"/>
</dbReference>
<dbReference type="GO" id="GO:0016787">
    <property type="term" value="F:hydrolase activity"/>
    <property type="evidence" value="ECO:0007669"/>
    <property type="project" value="UniProtKB-KW"/>
</dbReference>
<keyword evidence="7" id="KW-1185">Reference proteome</keyword>
<keyword evidence="6" id="KW-0378">Hydrolase</keyword>
<evidence type="ECO:0000313" key="7">
    <source>
        <dbReference type="Proteomes" id="UP000789707"/>
    </source>
</evidence>
<keyword evidence="4 6" id="KW-0067">ATP-binding</keyword>
<evidence type="ECO:0000313" key="6">
    <source>
        <dbReference type="EMBL" id="CAH0416287.1"/>
    </source>
</evidence>
<evidence type="ECO:0000256" key="3">
    <source>
        <dbReference type="ARBA" id="ARBA00022741"/>
    </source>
</evidence>
<comment type="similarity">
    <text evidence="1">Belongs to the ABC transporter superfamily.</text>
</comment>
<accession>A0ABN8BLI0</accession>
<dbReference type="PANTHER" id="PTHR42798">
    <property type="entry name" value="LIPOPROTEIN-RELEASING SYSTEM ATP-BINDING PROTEIN LOLD"/>
    <property type="match status" value="1"/>
</dbReference>
<protein>
    <submittedName>
        <fullName evidence="6">Macrolide export ATP-binding/permease protein MacB</fullName>
        <ecNumber evidence="6">3.6.3.-</ecNumber>
    </submittedName>
</protein>
<dbReference type="PANTHER" id="PTHR42798:SF2">
    <property type="entry name" value="ABC TRANSPORTER ATP-BINDING PROTEIN MG467-RELATED"/>
    <property type="match status" value="1"/>
</dbReference>